<reference evidence="1" key="1">
    <citation type="submission" date="2023-07" db="EMBL/GenBank/DDBJ databases">
        <title>The genome sequence of Rhodocytophaga aerolata KACC 12507.</title>
        <authorList>
            <person name="Zhang X."/>
        </authorList>
    </citation>
    <scope>NUCLEOTIDE SEQUENCE</scope>
    <source>
        <strain evidence="1">KACC 12507</strain>
    </source>
</reference>
<comment type="caution">
    <text evidence="1">The sequence shown here is derived from an EMBL/GenBank/DDBJ whole genome shotgun (WGS) entry which is preliminary data.</text>
</comment>
<protein>
    <submittedName>
        <fullName evidence="1">Uncharacterized protein</fullName>
    </submittedName>
</protein>
<name>A0ABT8RI26_9BACT</name>
<evidence type="ECO:0000313" key="1">
    <source>
        <dbReference type="EMBL" id="MDO1451376.1"/>
    </source>
</evidence>
<dbReference type="Proteomes" id="UP001168528">
    <property type="component" value="Unassembled WGS sequence"/>
</dbReference>
<dbReference type="EMBL" id="JAUKPO010000056">
    <property type="protein sequence ID" value="MDO1451376.1"/>
    <property type="molecule type" value="Genomic_DNA"/>
</dbReference>
<dbReference type="RefSeq" id="WP_302042174.1">
    <property type="nucleotide sequence ID" value="NZ_JAUKPO010000056.1"/>
</dbReference>
<sequence length="176" mass="20467">MISNDGNWASGDHVFLGRVHRDSIIIRSAWHFYQGKTKANKPLWTREEKAASPIFSDPGHVGHPTITYKALKRYILCISSDMIPHRENASAEETNKWNWESEMQLYEGPTPWGPWFIFHNEKQWGGKEHTAYLPQMLSNWLSKDGLSGSILFAGDYVKRKAEYYGFMTQQFRLELK</sequence>
<gene>
    <name evidence="1" type="ORF">Q0590_34190</name>
</gene>
<organism evidence="1 2">
    <name type="scientific">Rhodocytophaga aerolata</name>
    <dbReference type="NCBI Taxonomy" id="455078"/>
    <lineage>
        <taxon>Bacteria</taxon>
        <taxon>Pseudomonadati</taxon>
        <taxon>Bacteroidota</taxon>
        <taxon>Cytophagia</taxon>
        <taxon>Cytophagales</taxon>
        <taxon>Rhodocytophagaceae</taxon>
        <taxon>Rhodocytophaga</taxon>
    </lineage>
</organism>
<evidence type="ECO:0000313" key="2">
    <source>
        <dbReference type="Proteomes" id="UP001168528"/>
    </source>
</evidence>
<accession>A0ABT8RI26</accession>
<keyword evidence="2" id="KW-1185">Reference proteome</keyword>
<proteinExistence type="predicted"/>